<dbReference type="Gene3D" id="3.30.920.20">
    <property type="entry name" value="Gas2-like domain"/>
    <property type="match status" value="1"/>
</dbReference>
<feature type="domain" description="Calponin-homology (CH)" evidence="6">
    <location>
        <begin position="93"/>
        <end position="214"/>
    </location>
</feature>
<feature type="region of interest" description="Disordered" evidence="5">
    <location>
        <begin position="616"/>
        <end position="716"/>
    </location>
</feature>
<dbReference type="InterPro" id="IPR036872">
    <property type="entry name" value="CH_dom_sf"/>
</dbReference>
<feature type="domain" description="GAR" evidence="7">
    <location>
        <begin position="253"/>
        <end position="326"/>
    </location>
</feature>
<dbReference type="SMART" id="SM00033">
    <property type="entry name" value="CH"/>
    <property type="match status" value="1"/>
</dbReference>
<dbReference type="PROSITE" id="PS51460">
    <property type="entry name" value="GAR"/>
    <property type="match status" value="1"/>
</dbReference>
<dbReference type="EMBL" id="CAUEEQ010075066">
    <property type="protein sequence ID" value="CAJ0966488.1"/>
    <property type="molecule type" value="Genomic_DNA"/>
</dbReference>
<evidence type="ECO:0000256" key="3">
    <source>
        <dbReference type="ARBA" id="ARBA00023212"/>
    </source>
</evidence>
<comment type="caution">
    <text evidence="8">The sequence shown here is derived from an EMBL/GenBank/DDBJ whole genome shotgun (WGS) entry which is preliminary data.</text>
</comment>
<feature type="compositionally biased region" description="Polar residues" evidence="5">
    <location>
        <begin position="342"/>
        <end position="356"/>
    </location>
</feature>
<dbReference type="InterPro" id="IPR036534">
    <property type="entry name" value="GAR_dom_sf"/>
</dbReference>
<dbReference type="InterPro" id="IPR003108">
    <property type="entry name" value="GAR_dom"/>
</dbReference>
<feature type="compositionally biased region" description="Polar residues" evidence="5">
    <location>
        <begin position="616"/>
        <end position="627"/>
    </location>
</feature>
<dbReference type="InterPro" id="IPR001715">
    <property type="entry name" value="CH_dom"/>
</dbReference>
<evidence type="ECO:0000256" key="1">
    <source>
        <dbReference type="ARBA" id="ARBA00004245"/>
    </source>
</evidence>
<organism evidence="8 9">
    <name type="scientific">Ranitomeya imitator</name>
    <name type="common">mimic poison frog</name>
    <dbReference type="NCBI Taxonomy" id="111125"/>
    <lineage>
        <taxon>Eukaryota</taxon>
        <taxon>Metazoa</taxon>
        <taxon>Chordata</taxon>
        <taxon>Craniata</taxon>
        <taxon>Vertebrata</taxon>
        <taxon>Euteleostomi</taxon>
        <taxon>Amphibia</taxon>
        <taxon>Batrachia</taxon>
        <taxon>Anura</taxon>
        <taxon>Neobatrachia</taxon>
        <taxon>Hyloidea</taxon>
        <taxon>Dendrobatidae</taxon>
        <taxon>Dendrobatinae</taxon>
        <taxon>Ranitomeya</taxon>
    </lineage>
</organism>
<dbReference type="PANTHER" id="PTHR46756">
    <property type="entry name" value="TRANSGELIN"/>
    <property type="match status" value="1"/>
</dbReference>
<comment type="similarity">
    <text evidence="4">Belongs to the GAS2 family.</text>
</comment>
<evidence type="ECO:0000313" key="9">
    <source>
        <dbReference type="Proteomes" id="UP001176940"/>
    </source>
</evidence>
<gene>
    <name evidence="8" type="ORF">RIMI_LOCUS21367642</name>
</gene>
<name>A0ABN9MQE2_9NEOB</name>
<comment type="subcellular location">
    <subcellularLocation>
        <location evidence="1">Cytoplasm</location>
        <location evidence="1">Cytoskeleton</location>
    </subcellularLocation>
</comment>
<evidence type="ECO:0008006" key="10">
    <source>
        <dbReference type="Google" id="ProtNLM"/>
    </source>
</evidence>
<dbReference type="PROSITE" id="PS50021">
    <property type="entry name" value="CH"/>
    <property type="match status" value="1"/>
</dbReference>
<dbReference type="PANTHER" id="PTHR46756:SF7">
    <property type="entry name" value="GAS2-LIKE PROTEIN 3"/>
    <property type="match status" value="1"/>
</dbReference>
<feature type="compositionally biased region" description="Polar residues" evidence="5">
    <location>
        <begin position="660"/>
        <end position="670"/>
    </location>
</feature>
<feature type="region of interest" description="Disordered" evidence="5">
    <location>
        <begin position="505"/>
        <end position="526"/>
    </location>
</feature>
<evidence type="ECO:0000313" key="8">
    <source>
        <dbReference type="EMBL" id="CAJ0966488.1"/>
    </source>
</evidence>
<dbReference type="Gene3D" id="1.10.418.10">
    <property type="entry name" value="Calponin-like domain"/>
    <property type="match status" value="1"/>
</dbReference>
<dbReference type="SUPFAM" id="SSF47576">
    <property type="entry name" value="Calponin-homology domain, CH-domain"/>
    <property type="match status" value="1"/>
</dbReference>
<feature type="compositionally biased region" description="Polar residues" evidence="5">
    <location>
        <begin position="366"/>
        <end position="409"/>
    </location>
</feature>
<accession>A0ABN9MQE2</accession>
<keyword evidence="2" id="KW-0963">Cytoplasm</keyword>
<proteinExistence type="inferred from homology"/>
<dbReference type="Pfam" id="PF00307">
    <property type="entry name" value="CH"/>
    <property type="match status" value="1"/>
</dbReference>
<protein>
    <recommendedName>
        <fullName evidence="10">GAS2-like protein 3</fullName>
    </recommendedName>
</protein>
<sequence length="716" mass="79041">MALFASLKRDFGAKVAYLMADPTQGSGFMKPDCAKSRRLLKMNDPFRSTLVVWFGEDLPLSPRSPLTPRHGPGLSDVSQYDQWLAVRHEASLVPMQEDLAIWLSGLLGVEVRAERFMDDLDNGVHLCQLIHVVQHTMRQCCTADELVGMPMRRVPCRKDAPPGSFFARDNTANFLRWCKSIGVDDAYLFESEGLVLHKDPRQVCLCLLDVGRIVSRYGVEPPVLVKLEKEIELEETMLMESGPLAPTTNEKSCCHHELHEAVTHIAQDPPCNCSHRFSIEYLSEGRYRLGDKILFIRMLHGKHVMVRVGGGWDTLQGFLLKFDPCRVLQFTTLEQKILQFQKGVQSDSVSTPTSKSLHPPVMNPISAINASQKLASTPSPQVTPSRVNLKSQKSPTSTTHRGTNNSPLTSVRPKIQVLPRKGSPLLPEPQKKVAKKSSSPPHTARPEVKATPKNLSSPTNVGKTNGLHSAKMAQNGKNMQYGGTNEKMPTPRCSPTSLARHMTKSKGVPDLQTKPGPLNIPTSSKPAIASSIKSDFSKRTEIVKQNYKSTTNLKSLPATVAFKDVKVSKKTEMPKNNLQERKPFVVSSRVPDKIPIYPYLSHPLSKPPTAIIRNTTKPVQSAKNCPNKSAPDKTAMSGRTPLSVVKLPQSAPKTQPVPKTKSSTKTQPISRTVKKDKAPTVSDQVGSRAKLSRQAAPESTKEKLVKNKEDHLTLAK</sequence>
<evidence type="ECO:0000259" key="6">
    <source>
        <dbReference type="PROSITE" id="PS50021"/>
    </source>
</evidence>
<feature type="compositionally biased region" description="Polar residues" evidence="5">
    <location>
        <begin position="453"/>
        <end position="467"/>
    </location>
</feature>
<dbReference type="Pfam" id="PF02187">
    <property type="entry name" value="GAS2"/>
    <property type="match status" value="1"/>
</dbReference>
<evidence type="ECO:0000256" key="2">
    <source>
        <dbReference type="ARBA" id="ARBA00022490"/>
    </source>
</evidence>
<evidence type="ECO:0000256" key="5">
    <source>
        <dbReference type="SAM" id="MobiDB-lite"/>
    </source>
</evidence>
<keyword evidence="3" id="KW-0206">Cytoskeleton</keyword>
<feature type="region of interest" description="Disordered" evidence="5">
    <location>
        <begin position="341"/>
        <end position="467"/>
    </location>
</feature>
<evidence type="ECO:0000259" key="7">
    <source>
        <dbReference type="PROSITE" id="PS51460"/>
    </source>
</evidence>
<dbReference type="SUPFAM" id="SSF143575">
    <property type="entry name" value="GAS2 domain-like"/>
    <property type="match status" value="1"/>
</dbReference>
<keyword evidence="9" id="KW-1185">Reference proteome</keyword>
<dbReference type="SMART" id="SM00243">
    <property type="entry name" value="GAS2"/>
    <property type="match status" value="1"/>
</dbReference>
<reference evidence="8" key="1">
    <citation type="submission" date="2023-07" db="EMBL/GenBank/DDBJ databases">
        <authorList>
            <person name="Stuckert A."/>
        </authorList>
    </citation>
    <scope>NUCLEOTIDE SEQUENCE</scope>
</reference>
<evidence type="ECO:0000256" key="4">
    <source>
        <dbReference type="ARBA" id="ARBA00038441"/>
    </source>
</evidence>
<feature type="compositionally biased region" description="Basic and acidic residues" evidence="5">
    <location>
        <begin position="699"/>
        <end position="716"/>
    </location>
</feature>
<dbReference type="Proteomes" id="UP001176940">
    <property type="component" value="Unassembled WGS sequence"/>
</dbReference>